<accession>E1GUB7</accession>
<evidence type="ECO:0000313" key="1">
    <source>
        <dbReference type="EMBL" id="EFN91722.1"/>
    </source>
</evidence>
<comment type="caution">
    <text evidence="1">The sequence shown here is derived from an EMBL/GenBank/DDBJ whole genome shotgun (WGS) entry which is preliminary data.</text>
</comment>
<protein>
    <submittedName>
        <fullName evidence="1">Uncharacterized protein</fullName>
    </submittedName>
</protein>
<proteinExistence type="predicted"/>
<dbReference type="Proteomes" id="UP000016016">
    <property type="component" value="Unassembled WGS sequence"/>
</dbReference>
<name>E1GUB7_9BACT</name>
<organism evidence="1 2">
    <name type="scientific">Prevotella amnii CRIS 21A-A</name>
    <dbReference type="NCBI Taxonomy" id="679191"/>
    <lineage>
        <taxon>Bacteria</taxon>
        <taxon>Pseudomonadati</taxon>
        <taxon>Bacteroidota</taxon>
        <taxon>Bacteroidia</taxon>
        <taxon>Bacteroidales</taxon>
        <taxon>Prevotellaceae</taxon>
        <taxon>Prevotella</taxon>
    </lineage>
</organism>
<gene>
    <name evidence="1" type="ORF">HMPREF9018_0418</name>
</gene>
<dbReference type="AlphaFoldDB" id="E1GUB7"/>
<dbReference type="EMBL" id="ADFQ01000019">
    <property type="protein sequence ID" value="EFN91722.1"/>
    <property type="molecule type" value="Genomic_DNA"/>
</dbReference>
<sequence>MYKKVIPQPGGDGKNLSIKIEFDQRTGKAWMYNDKDRDEVTFNMNNFDL</sequence>
<evidence type="ECO:0000313" key="2">
    <source>
        <dbReference type="Proteomes" id="UP000016016"/>
    </source>
</evidence>
<dbReference type="RefSeq" id="WP_008447471.1">
    <property type="nucleotide sequence ID" value="NZ_ADFQ01000019.1"/>
</dbReference>
<reference evidence="1 2" key="1">
    <citation type="submission" date="2010-09" db="EMBL/GenBank/DDBJ databases">
        <authorList>
            <person name="Harkins D.M."/>
            <person name="Madupu R."/>
            <person name="Durkin A.S."/>
            <person name="Torralba M."/>
            <person name="Methe B."/>
            <person name="Sutton G.G."/>
            <person name="Nelson K.E."/>
        </authorList>
    </citation>
    <scope>NUCLEOTIDE SEQUENCE [LARGE SCALE GENOMIC DNA]</scope>
    <source>
        <strain evidence="1 2">CRIS 21A-A</strain>
    </source>
</reference>